<keyword evidence="2" id="KW-1185">Reference proteome</keyword>
<accession>A0A068SBT6</accession>
<reference evidence="1" key="1">
    <citation type="submission" date="2013-08" db="EMBL/GenBank/DDBJ databases">
        <title>Gene expansion shapes genome architecture in the human pathogen Lichtheimia corymbifera: an evolutionary genomics analysis in the ancient terrestrial Mucorales (Mucoromycotina).</title>
        <authorList>
            <person name="Schwartze V.U."/>
            <person name="Winter S."/>
            <person name="Shelest E."/>
            <person name="Marcet-Houben M."/>
            <person name="Horn F."/>
            <person name="Wehner S."/>
            <person name="Hoffmann K."/>
            <person name="Riege K."/>
            <person name="Sammeth M."/>
            <person name="Nowrousian M."/>
            <person name="Valiante V."/>
            <person name="Linde J."/>
            <person name="Jacobsen I.D."/>
            <person name="Marz M."/>
            <person name="Brakhage A.A."/>
            <person name="Gabaldon T."/>
            <person name="Bocker S."/>
            <person name="Voigt K."/>
        </authorList>
    </citation>
    <scope>NUCLEOTIDE SEQUENCE [LARGE SCALE GENOMIC DNA]</scope>
    <source>
        <strain evidence="1">FSU 9682</strain>
    </source>
</reference>
<sequence length="72" mass="8013">MPYCYCSFVLQITISTSIVYIPSDTMPHATFTALSMSQPVSNCNGTMSKKEDDQAVFTWLFSIVNAGLEDHK</sequence>
<organism evidence="1 2">
    <name type="scientific">Lichtheimia corymbifera JMRC:FSU:9682</name>
    <dbReference type="NCBI Taxonomy" id="1263082"/>
    <lineage>
        <taxon>Eukaryota</taxon>
        <taxon>Fungi</taxon>
        <taxon>Fungi incertae sedis</taxon>
        <taxon>Mucoromycota</taxon>
        <taxon>Mucoromycotina</taxon>
        <taxon>Mucoromycetes</taxon>
        <taxon>Mucorales</taxon>
        <taxon>Lichtheimiaceae</taxon>
        <taxon>Lichtheimia</taxon>
    </lineage>
</organism>
<evidence type="ECO:0000313" key="1">
    <source>
        <dbReference type="EMBL" id="CDH59307.1"/>
    </source>
</evidence>
<comment type="caution">
    <text evidence="1">The sequence shown here is derived from an EMBL/GenBank/DDBJ whole genome shotgun (WGS) entry which is preliminary data.</text>
</comment>
<proteinExistence type="predicted"/>
<protein>
    <submittedName>
        <fullName evidence="1">Uncharacterized protein</fullName>
    </submittedName>
</protein>
<dbReference type="EMBL" id="CBTN010000067">
    <property type="protein sequence ID" value="CDH59307.1"/>
    <property type="molecule type" value="Genomic_DNA"/>
</dbReference>
<name>A0A068SBT6_9FUNG</name>
<gene>
    <name evidence="1" type="ORF">LCOR_10129.1</name>
</gene>
<dbReference type="VEuPathDB" id="FungiDB:LCOR_10129.1"/>
<dbReference type="Proteomes" id="UP000027586">
    <property type="component" value="Unassembled WGS sequence"/>
</dbReference>
<dbReference type="AlphaFoldDB" id="A0A068SBT6"/>
<evidence type="ECO:0000313" key="2">
    <source>
        <dbReference type="Proteomes" id="UP000027586"/>
    </source>
</evidence>